<dbReference type="Pfam" id="PF00501">
    <property type="entry name" value="AMP-binding"/>
    <property type="match status" value="1"/>
</dbReference>
<dbReference type="SUPFAM" id="SSF56801">
    <property type="entry name" value="Acetyl-CoA synthetase-like"/>
    <property type="match status" value="1"/>
</dbReference>
<keyword evidence="5" id="KW-0276">Fatty acid metabolism</keyword>
<dbReference type="Pfam" id="PF23024">
    <property type="entry name" value="AMP-dom_DIP2-like"/>
    <property type="match status" value="1"/>
</dbReference>
<dbReference type="InterPro" id="IPR006162">
    <property type="entry name" value="Ppantetheine_attach_site"/>
</dbReference>
<dbReference type="PANTHER" id="PTHR22754:SF32">
    <property type="entry name" value="DISCO-INTERACTING PROTEIN 2"/>
    <property type="match status" value="1"/>
</dbReference>
<evidence type="ECO:0000313" key="8">
    <source>
        <dbReference type="EMBL" id="OLZ45024.1"/>
    </source>
</evidence>
<dbReference type="Gene3D" id="3.40.50.12780">
    <property type="entry name" value="N-terminal domain of ligase-like"/>
    <property type="match status" value="1"/>
</dbReference>
<accession>A0A1R0KH67</accession>
<proteinExistence type="inferred from homology"/>
<dbReference type="GO" id="GO:0005886">
    <property type="term" value="C:plasma membrane"/>
    <property type="evidence" value="ECO:0007669"/>
    <property type="project" value="TreeGrafter"/>
</dbReference>
<comment type="similarity">
    <text evidence="1">Belongs to the ATP-dependent AMP-binding enzyme family.</text>
</comment>
<keyword evidence="3" id="KW-0597">Phosphoprotein</keyword>
<dbReference type="GO" id="GO:0006633">
    <property type="term" value="P:fatty acid biosynthetic process"/>
    <property type="evidence" value="ECO:0007669"/>
    <property type="project" value="TreeGrafter"/>
</dbReference>
<dbReference type="InterPro" id="IPR020806">
    <property type="entry name" value="PKS_PP-bd"/>
</dbReference>
<reference evidence="8 9" key="1">
    <citation type="submission" date="2016-01" db="EMBL/GenBank/DDBJ databases">
        <title>Amycolatopsis coloradensis genome sequencing and assembly.</title>
        <authorList>
            <person name="Mayilraj S."/>
        </authorList>
    </citation>
    <scope>NUCLEOTIDE SEQUENCE [LARGE SCALE GENOMIC DNA]</scope>
    <source>
        <strain evidence="8 9">DSM 44225</strain>
    </source>
</reference>
<dbReference type="SUPFAM" id="SSF47336">
    <property type="entry name" value="ACP-like"/>
    <property type="match status" value="1"/>
</dbReference>
<dbReference type="PROSITE" id="PS50075">
    <property type="entry name" value="CARRIER"/>
    <property type="match status" value="1"/>
</dbReference>
<dbReference type="Gene3D" id="1.10.1200.10">
    <property type="entry name" value="ACP-like"/>
    <property type="match status" value="1"/>
</dbReference>
<dbReference type="Gene3D" id="3.30.300.30">
    <property type="match status" value="1"/>
</dbReference>
<dbReference type="InterPro" id="IPR036736">
    <property type="entry name" value="ACP-like_sf"/>
</dbReference>
<dbReference type="AlphaFoldDB" id="A0A1R0KH67"/>
<dbReference type="InterPro" id="IPR025110">
    <property type="entry name" value="AMP-bd_C"/>
</dbReference>
<dbReference type="Pfam" id="PF00550">
    <property type="entry name" value="PP-binding"/>
    <property type="match status" value="1"/>
</dbReference>
<dbReference type="SMART" id="SM00823">
    <property type="entry name" value="PKS_PP"/>
    <property type="match status" value="1"/>
</dbReference>
<sequence length="662" mass="70531">MSGTFTDVLRGHADHRGDQDALVFLADDAETARLTYAQLDRHARHTAALLREHVRVGDTALLLCPPGPEFVLGYLGCLYAGIIAVPAYLPDPGRLARGVERLRAVVADSAAGVVLSTESVAPFRAGLGEVAPDLLARPWLTLNPLSGNEPDVGRSPVHGSADDLAMIQYTSGSTATPKGVVLTHANLIANSHVISELSRPVPGESVMVSWLPPFHDMGLIAGILQPLFAGYLGVLMSPLEFMTHPVRWLEAISRYRGTFSGGPNFSYDLCVRRAAAVDLSTVDLSSWRTAFVGAEPVRISTMGNFARAFAANGFRATSLLPCYGMAETTLLVSGGPGEAAPFTGPQDLVACGEIRPGFTARVVDPETRRPRPDGETGELWVRGPSVAAGYWRLPAATEETFHATLDGDPGTHYLRTGDLALLHDGQLYLAARLKDLLILRGRNLHPQDIEHTVEQAHPALRKGGSAAFSIDGEHTEQLVVVAEVDQDKCAVSSDAVDAVRRAVAVQHDVAPGLVVLIAPRTLPKTSSGKVRRSGCRAELLADELTVVARWPSEADKAVRAEATESVESVLLSVCAELLATEHVPNDRPLAELGFDSLATTQLLGRAADTFGVRVELTATTGQCTIADLAADITELLLAELGELSDDQTQALLEDQGAPHGHR</sequence>
<evidence type="ECO:0000256" key="6">
    <source>
        <dbReference type="ARBA" id="ARBA00023098"/>
    </source>
</evidence>
<evidence type="ECO:0000256" key="4">
    <source>
        <dbReference type="ARBA" id="ARBA00022598"/>
    </source>
</evidence>
<dbReference type="PANTHER" id="PTHR22754">
    <property type="entry name" value="DISCO-INTERACTING PROTEIN 2 DIP2 -RELATED"/>
    <property type="match status" value="1"/>
</dbReference>
<dbReference type="GO" id="GO:0031177">
    <property type="term" value="F:phosphopantetheine binding"/>
    <property type="evidence" value="ECO:0007669"/>
    <property type="project" value="InterPro"/>
</dbReference>
<name>A0A1R0KH67_9PSEU</name>
<dbReference type="STRING" id="76021.BS329_35325"/>
<evidence type="ECO:0000313" key="9">
    <source>
        <dbReference type="Proteomes" id="UP000187486"/>
    </source>
</evidence>
<dbReference type="OrthoDB" id="3671040at2"/>
<dbReference type="InterPro" id="IPR009081">
    <property type="entry name" value="PP-bd_ACP"/>
</dbReference>
<evidence type="ECO:0000256" key="3">
    <source>
        <dbReference type="ARBA" id="ARBA00022553"/>
    </source>
</evidence>
<comment type="caution">
    <text evidence="8">The sequence shown here is derived from an EMBL/GenBank/DDBJ whole genome shotgun (WGS) entry which is preliminary data.</text>
</comment>
<keyword evidence="6" id="KW-0443">Lipid metabolism</keyword>
<keyword evidence="9" id="KW-1185">Reference proteome</keyword>
<dbReference type="EMBL" id="MQUQ01000021">
    <property type="protein sequence ID" value="OLZ45024.1"/>
    <property type="molecule type" value="Genomic_DNA"/>
</dbReference>
<dbReference type="GO" id="GO:0070566">
    <property type="term" value="F:adenylyltransferase activity"/>
    <property type="evidence" value="ECO:0007669"/>
    <property type="project" value="TreeGrafter"/>
</dbReference>
<organism evidence="8 9">
    <name type="scientific">Amycolatopsis coloradensis</name>
    <dbReference type="NCBI Taxonomy" id="76021"/>
    <lineage>
        <taxon>Bacteria</taxon>
        <taxon>Bacillati</taxon>
        <taxon>Actinomycetota</taxon>
        <taxon>Actinomycetes</taxon>
        <taxon>Pseudonocardiales</taxon>
        <taxon>Pseudonocardiaceae</taxon>
        <taxon>Amycolatopsis</taxon>
    </lineage>
</organism>
<dbReference type="CDD" id="cd05931">
    <property type="entry name" value="FAAL"/>
    <property type="match status" value="1"/>
</dbReference>
<evidence type="ECO:0000256" key="2">
    <source>
        <dbReference type="ARBA" id="ARBA00022450"/>
    </source>
</evidence>
<dbReference type="GO" id="GO:0016874">
    <property type="term" value="F:ligase activity"/>
    <property type="evidence" value="ECO:0007669"/>
    <property type="project" value="UniProtKB-KW"/>
</dbReference>
<dbReference type="InterPro" id="IPR040097">
    <property type="entry name" value="FAAL/FAAC"/>
</dbReference>
<keyword evidence="2" id="KW-0596">Phosphopantetheine</keyword>
<evidence type="ECO:0000256" key="5">
    <source>
        <dbReference type="ARBA" id="ARBA00022832"/>
    </source>
</evidence>
<protein>
    <recommendedName>
        <fullName evidence="7">Carrier domain-containing protein</fullName>
    </recommendedName>
</protein>
<evidence type="ECO:0000259" key="7">
    <source>
        <dbReference type="PROSITE" id="PS50075"/>
    </source>
</evidence>
<dbReference type="Proteomes" id="UP000187486">
    <property type="component" value="Unassembled WGS sequence"/>
</dbReference>
<dbReference type="InterPro" id="IPR000873">
    <property type="entry name" value="AMP-dep_synth/lig_dom"/>
</dbReference>
<evidence type="ECO:0000256" key="1">
    <source>
        <dbReference type="ARBA" id="ARBA00006432"/>
    </source>
</evidence>
<dbReference type="InterPro" id="IPR042099">
    <property type="entry name" value="ANL_N_sf"/>
</dbReference>
<feature type="domain" description="Carrier" evidence="7">
    <location>
        <begin position="561"/>
        <end position="636"/>
    </location>
</feature>
<dbReference type="InterPro" id="IPR045851">
    <property type="entry name" value="AMP-bd_C_sf"/>
</dbReference>
<gene>
    <name evidence="8" type="ORF">BS329_35325</name>
</gene>
<dbReference type="PROSITE" id="PS00012">
    <property type="entry name" value="PHOSPHOPANTETHEINE"/>
    <property type="match status" value="1"/>
</dbReference>
<dbReference type="RefSeq" id="WP_076167109.1">
    <property type="nucleotide sequence ID" value="NZ_JBEZVB010000027.1"/>
</dbReference>
<dbReference type="GO" id="GO:0071766">
    <property type="term" value="P:Actinobacterium-type cell wall biogenesis"/>
    <property type="evidence" value="ECO:0007669"/>
    <property type="project" value="UniProtKB-ARBA"/>
</dbReference>
<dbReference type="FunFam" id="3.40.50.12780:FF:000013">
    <property type="entry name" value="Long-chain-fatty-acid--AMP ligase FadD32"/>
    <property type="match status" value="1"/>
</dbReference>
<keyword evidence="4" id="KW-0436">Ligase</keyword>